<proteinExistence type="predicted"/>
<dbReference type="Gene3D" id="3.30.70.100">
    <property type="match status" value="1"/>
</dbReference>
<evidence type="ECO:0000313" key="3">
    <source>
        <dbReference type="EMBL" id="MBB5688343.1"/>
    </source>
</evidence>
<evidence type="ECO:0000313" key="4">
    <source>
        <dbReference type="Proteomes" id="UP000562254"/>
    </source>
</evidence>
<feature type="domain" description="HMA" evidence="2">
    <location>
        <begin position="7"/>
        <end position="70"/>
    </location>
</feature>
<protein>
    <submittedName>
        <fullName evidence="3">Copper chaperone</fullName>
    </submittedName>
</protein>
<dbReference type="InterPro" id="IPR017969">
    <property type="entry name" value="Heavy-metal-associated_CS"/>
</dbReference>
<evidence type="ECO:0000256" key="1">
    <source>
        <dbReference type="ARBA" id="ARBA00022723"/>
    </source>
</evidence>
<dbReference type="PROSITE" id="PS50846">
    <property type="entry name" value="HMA_2"/>
    <property type="match status" value="1"/>
</dbReference>
<dbReference type="Proteomes" id="UP000562254">
    <property type="component" value="Unassembled WGS sequence"/>
</dbReference>
<dbReference type="Pfam" id="PF00403">
    <property type="entry name" value="HMA"/>
    <property type="match status" value="1"/>
</dbReference>
<dbReference type="PROSITE" id="PS01047">
    <property type="entry name" value="HMA_1"/>
    <property type="match status" value="1"/>
</dbReference>
<keyword evidence="1" id="KW-0479">Metal-binding</keyword>
<keyword evidence="4" id="KW-1185">Reference proteome</keyword>
<evidence type="ECO:0000259" key="2">
    <source>
        <dbReference type="PROSITE" id="PS50846"/>
    </source>
</evidence>
<gene>
    <name evidence="3" type="ORF">FHS88_000453</name>
</gene>
<dbReference type="RefSeq" id="WP_184480861.1">
    <property type="nucleotide sequence ID" value="NZ_JAAEDJ010000365.1"/>
</dbReference>
<dbReference type="EMBL" id="JACIJE010000001">
    <property type="protein sequence ID" value="MBB5688343.1"/>
    <property type="molecule type" value="Genomic_DNA"/>
</dbReference>
<dbReference type="GO" id="GO:0046872">
    <property type="term" value="F:metal ion binding"/>
    <property type="evidence" value="ECO:0007669"/>
    <property type="project" value="UniProtKB-KW"/>
</dbReference>
<comment type="caution">
    <text evidence="3">The sequence shown here is derived from an EMBL/GenBank/DDBJ whole genome shotgun (WGS) entry which is preliminary data.</text>
</comment>
<dbReference type="AlphaFoldDB" id="A0A840Y283"/>
<organism evidence="3 4">
    <name type="scientific">Neoroseomonas alkaliterrae</name>
    <dbReference type="NCBI Taxonomy" id="1452450"/>
    <lineage>
        <taxon>Bacteria</taxon>
        <taxon>Pseudomonadati</taxon>
        <taxon>Pseudomonadota</taxon>
        <taxon>Alphaproteobacteria</taxon>
        <taxon>Acetobacterales</taxon>
        <taxon>Acetobacteraceae</taxon>
        <taxon>Neoroseomonas</taxon>
    </lineage>
</organism>
<dbReference type="CDD" id="cd00371">
    <property type="entry name" value="HMA"/>
    <property type="match status" value="1"/>
</dbReference>
<accession>A0A840Y283</accession>
<dbReference type="SUPFAM" id="SSF55008">
    <property type="entry name" value="HMA, heavy metal-associated domain"/>
    <property type="match status" value="1"/>
</dbReference>
<sequence length="71" mass="7336">MSKPEGPTITLKVEGMSCGHCVKAVTAAIQAKDPDAKVVVDLADGTVKAETALPRHVVSMAVEEEGYAVKG</sequence>
<name>A0A840Y283_9PROT</name>
<dbReference type="InterPro" id="IPR006121">
    <property type="entry name" value="HMA_dom"/>
</dbReference>
<reference evidence="3 4" key="1">
    <citation type="submission" date="2020-08" db="EMBL/GenBank/DDBJ databases">
        <title>Genomic Encyclopedia of Type Strains, Phase IV (KMG-IV): sequencing the most valuable type-strain genomes for metagenomic binning, comparative biology and taxonomic classification.</title>
        <authorList>
            <person name="Goeker M."/>
        </authorList>
    </citation>
    <scope>NUCLEOTIDE SEQUENCE [LARGE SCALE GENOMIC DNA]</scope>
    <source>
        <strain evidence="3 4">DSM 25895</strain>
    </source>
</reference>
<dbReference type="InterPro" id="IPR036163">
    <property type="entry name" value="HMA_dom_sf"/>
</dbReference>